<dbReference type="Proteomes" id="UP001236014">
    <property type="component" value="Chromosome"/>
</dbReference>
<sequence length="174" mass="18256">MAGAPASSSSLPTTTSSSAPPPAPFVPAVSPAHLSAACPFLSPAEFAKTFDDTDVDASSERPQTHQDQFTAYNCEYRLADPPGTHLGTLTVGGVPSLLSPQKALQLFSESCADDVQSLYEAAMYCDTKDGGTDIVVAKFSHGETRLATISLVNPPDGTMRAEYTAVMKTLEGRL</sequence>
<proteinExistence type="predicted"/>
<gene>
    <name evidence="2" type="ORF">QRX50_20680</name>
</gene>
<accession>A0A9Y2N1F5</accession>
<evidence type="ECO:0000313" key="2">
    <source>
        <dbReference type="EMBL" id="WIX83004.1"/>
    </source>
</evidence>
<dbReference type="KEGG" id="acab:QRX50_20680"/>
<evidence type="ECO:0000313" key="3">
    <source>
        <dbReference type="Proteomes" id="UP001236014"/>
    </source>
</evidence>
<feature type="region of interest" description="Disordered" evidence="1">
    <location>
        <begin position="1"/>
        <end position="26"/>
    </location>
</feature>
<protein>
    <recommendedName>
        <fullName evidence="4">DUF3558 domain-containing protein</fullName>
    </recommendedName>
</protein>
<dbReference type="RefSeq" id="WP_285973565.1">
    <property type="nucleotide sequence ID" value="NZ_CP127294.1"/>
</dbReference>
<evidence type="ECO:0008006" key="4">
    <source>
        <dbReference type="Google" id="ProtNLM"/>
    </source>
</evidence>
<reference evidence="2 3" key="1">
    <citation type="submission" date="2023-06" db="EMBL/GenBank/DDBJ databases">
        <authorList>
            <person name="Oyuntsetseg B."/>
            <person name="Kim S.B."/>
        </authorList>
    </citation>
    <scope>NUCLEOTIDE SEQUENCE [LARGE SCALE GENOMIC DNA]</scope>
    <source>
        <strain evidence="2 3">2-15</strain>
    </source>
</reference>
<evidence type="ECO:0000256" key="1">
    <source>
        <dbReference type="SAM" id="MobiDB-lite"/>
    </source>
</evidence>
<dbReference type="EMBL" id="CP127294">
    <property type="protein sequence ID" value="WIX83004.1"/>
    <property type="molecule type" value="Genomic_DNA"/>
</dbReference>
<dbReference type="AlphaFoldDB" id="A0A9Y2N1F5"/>
<feature type="compositionally biased region" description="Low complexity" evidence="1">
    <location>
        <begin position="1"/>
        <end position="18"/>
    </location>
</feature>
<name>A0A9Y2N1F5_9PSEU</name>
<organism evidence="2 3">
    <name type="scientific">Amycolatopsis carbonis</name>
    <dbReference type="NCBI Taxonomy" id="715471"/>
    <lineage>
        <taxon>Bacteria</taxon>
        <taxon>Bacillati</taxon>
        <taxon>Actinomycetota</taxon>
        <taxon>Actinomycetes</taxon>
        <taxon>Pseudonocardiales</taxon>
        <taxon>Pseudonocardiaceae</taxon>
        <taxon>Amycolatopsis</taxon>
    </lineage>
</organism>
<keyword evidence="3" id="KW-1185">Reference proteome</keyword>